<sequence length="151" mass="17652">MKNVHLEEIIMNDREKYLDYLLLADEDEQIVKQYINEGDMYSISMDGQLVGIILFVYHQQRVVELKNLALVPEWRGRGIGKAVLQKTFDIYKGMEKIIVGTANSSIENIAFYQKAGFRMTEIRRGFFEKYAKPIFENGIQALDMVMFERNL</sequence>
<name>A0A0M4G617_9BACI</name>
<dbReference type="PATRIC" id="fig|1441095.3.peg.112"/>
<reference evidence="3" key="1">
    <citation type="submission" date="2015-08" db="EMBL/GenBank/DDBJ databases">
        <title>Genome sequencing project for genomic taxonomy and phylogenomics of Bacillus-like bacteria.</title>
        <authorList>
            <person name="Liu B."/>
            <person name="Wang J."/>
            <person name="Zhu Y."/>
            <person name="Liu G."/>
            <person name="Chen Q."/>
            <person name="Chen Z."/>
            <person name="Lan J."/>
            <person name="Che J."/>
            <person name="Ge C."/>
            <person name="Shi H."/>
            <person name="Pan Z."/>
            <person name="Liu X."/>
        </authorList>
    </citation>
    <scope>NUCLEOTIDE SEQUENCE [LARGE SCALE GENOMIC DNA]</scope>
    <source>
        <strain evidence="3">FJAT-4402</strain>
    </source>
</reference>
<dbReference type="InterPro" id="IPR016181">
    <property type="entry name" value="Acyl_CoA_acyltransferase"/>
</dbReference>
<evidence type="ECO:0000259" key="1">
    <source>
        <dbReference type="PROSITE" id="PS51186"/>
    </source>
</evidence>
<dbReference type="SUPFAM" id="SSF55729">
    <property type="entry name" value="Acyl-CoA N-acyltransferases (Nat)"/>
    <property type="match status" value="1"/>
</dbReference>
<gene>
    <name evidence="2" type="ORF">AM592_00500</name>
</gene>
<proteinExistence type="predicted"/>
<organism evidence="2 3">
    <name type="scientific">Bacillus gobiensis</name>
    <dbReference type="NCBI Taxonomy" id="1441095"/>
    <lineage>
        <taxon>Bacteria</taxon>
        <taxon>Bacillati</taxon>
        <taxon>Bacillota</taxon>
        <taxon>Bacilli</taxon>
        <taxon>Bacillales</taxon>
        <taxon>Bacillaceae</taxon>
        <taxon>Bacillus</taxon>
    </lineage>
</organism>
<dbReference type="AlphaFoldDB" id="A0A0M4G617"/>
<dbReference type="GO" id="GO:0016747">
    <property type="term" value="F:acyltransferase activity, transferring groups other than amino-acyl groups"/>
    <property type="evidence" value="ECO:0007669"/>
    <property type="project" value="InterPro"/>
</dbReference>
<dbReference type="Pfam" id="PF00583">
    <property type="entry name" value="Acetyltransf_1"/>
    <property type="match status" value="1"/>
</dbReference>
<dbReference type="EMBL" id="CP012600">
    <property type="protein sequence ID" value="ALC80245.1"/>
    <property type="molecule type" value="Genomic_DNA"/>
</dbReference>
<dbReference type="CDD" id="cd04301">
    <property type="entry name" value="NAT_SF"/>
    <property type="match status" value="1"/>
</dbReference>
<dbReference type="OrthoDB" id="162775at2"/>
<protein>
    <recommendedName>
        <fullName evidence="1">N-acetyltransferase domain-containing protein</fullName>
    </recommendedName>
</protein>
<dbReference type="Gene3D" id="3.40.630.30">
    <property type="match status" value="1"/>
</dbReference>
<dbReference type="Proteomes" id="UP000067625">
    <property type="component" value="Chromosome"/>
</dbReference>
<reference evidence="2 3" key="2">
    <citation type="journal article" date="2016" name="Int. J. Syst. Evol. Microbiol.">
        <title>Bacillus gobiensis sp. nov., isolated from a soil sample.</title>
        <authorList>
            <person name="Liu B."/>
            <person name="Liu G.H."/>
            <person name="Cetin S."/>
            <person name="Schumann P."/>
            <person name="Pan Z.Z."/>
            <person name="Chen Q.Q."/>
        </authorList>
    </citation>
    <scope>NUCLEOTIDE SEQUENCE [LARGE SCALE GENOMIC DNA]</scope>
    <source>
        <strain evidence="2 3">FJAT-4402</strain>
    </source>
</reference>
<accession>A0A0M4G617</accession>
<dbReference type="PROSITE" id="PS51186">
    <property type="entry name" value="GNAT"/>
    <property type="match status" value="1"/>
</dbReference>
<keyword evidence="3" id="KW-1185">Reference proteome</keyword>
<evidence type="ECO:0000313" key="2">
    <source>
        <dbReference type="EMBL" id="ALC80245.1"/>
    </source>
</evidence>
<feature type="domain" description="N-acetyltransferase" evidence="1">
    <location>
        <begin position="4"/>
        <end position="149"/>
    </location>
</feature>
<dbReference type="STRING" id="1441095.AM592_00500"/>
<dbReference type="RefSeq" id="WP_053601968.1">
    <property type="nucleotide sequence ID" value="NZ_CP012600.1"/>
</dbReference>
<dbReference type="InterPro" id="IPR000182">
    <property type="entry name" value="GNAT_dom"/>
</dbReference>
<evidence type="ECO:0000313" key="3">
    <source>
        <dbReference type="Proteomes" id="UP000067625"/>
    </source>
</evidence>